<dbReference type="SMART" id="SM00564">
    <property type="entry name" value="PQQ"/>
    <property type="match status" value="6"/>
</dbReference>
<dbReference type="InterPro" id="IPR018391">
    <property type="entry name" value="PQQ_b-propeller_rpt"/>
</dbReference>
<name>A0A1I6WBL7_9RHOB</name>
<dbReference type="Gene3D" id="2.130.10.10">
    <property type="entry name" value="YVTN repeat-like/Quinoprotein amine dehydrogenase"/>
    <property type="match status" value="1"/>
</dbReference>
<dbReference type="InterPro" id="IPR015943">
    <property type="entry name" value="WD40/YVTN_repeat-like_dom_sf"/>
</dbReference>
<dbReference type="PANTHER" id="PTHR34512">
    <property type="entry name" value="CELL SURFACE PROTEIN"/>
    <property type="match status" value="1"/>
</dbReference>
<evidence type="ECO:0000313" key="3">
    <source>
        <dbReference type="Proteomes" id="UP000199392"/>
    </source>
</evidence>
<protein>
    <submittedName>
        <fullName evidence="2">Outer membrane protein assembly factor BamB, contains PQQ-like beta-propeller repeat</fullName>
    </submittedName>
</protein>
<reference evidence="3" key="1">
    <citation type="submission" date="2016-10" db="EMBL/GenBank/DDBJ databases">
        <authorList>
            <person name="Varghese N."/>
            <person name="Submissions S."/>
        </authorList>
    </citation>
    <scope>NUCLEOTIDE SEQUENCE [LARGE SCALE GENOMIC DNA]</scope>
    <source>
        <strain evidence="3">DSM 26894</strain>
    </source>
</reference>
<proteinExistence type="predicted"/>
<evidence type="ECO:0000259" key="1">
    <source>
        <dbReference type="Pfam" id="PF13360"/>
    </source>
</evidence>
<feature type="domain" description="Pyrrolo-quinoline quinone repeat" evidence="1">
    <location>
        <begin position="140"/>
        <end position="375"/>
    </location>
</feature>
<dbReference type="InterPro" id="IPR011047">
    <property type="entry name" value="Quinoprotein_ADH-like_sf"/>
</dbReference>
<dbReference type="Proteomes" id="UP000199392">
    <property type="component" value="Unassembled WGS sequence"/>
</dbReference>
<sequence length="460" mass="47335">MQADKAHGTVTRTKYDGGSVLRITTISAALLGLTALAACDRPEAVLPGERIGAREILQDGAADAAVPANRAQAISLGGMSNGIAAQSPVSPFARTGHAALSLPLQPVFATDIGAGDTKRNRLNVDPVSDGSRIFTMDSAHTVSAISTSGQVIWQKSMVGPRDSASQAQGGGLAVEGGRLYVASGFGKVTALDAATGAEAWTQQLGGTATGAPTVRGGLVYLTSSDSVGWAIETATGRIRWRIDYPEDFSNVAGAPAPAVDGEMVVFAFGSGALQAAFRQGGLRRWTADVAGSRNGSARASITDITGDPLISNGVVYAGNHSGRVVAMSLSGGERLWTARMGALDAVWPAGDSVFLVSDINQLVRLDAKTGAQIWAVDLPGYKTVKKPQKKRDSAYANHGPILAGGRLIVASSDGLIRAFDPASGQLVGTTRIDGGATTRPIVVNGTLYVVSSEGVLHAYR</sequence>
<dbReference type="InterPro" id="IPR002372">
    <property type="entry name" value="PQQ_rpt_dom"/>
</dbReference>
<dbReference type="STRING" id="311180.SAMN04488050_11782"/>
<dbReference type="EMBL" id="FOZW01000017">
    <property type="protein sequence ID" value="SFT23312.1"/>
    <property type="molecule type" value="Genomic_DNA"/>
</dbReference>
<organism evidence="2 3">
    <name type="scientific">Alloyangia pacifica</name>
    <dbReference type="NCBI Taxonomy" id="311180"/>
    <lineage>
        <taxon>Bacteria</taxon>
        <taxon>Pseudomonadati</taxon>
        <taxon>Pseudomonadota</taxon>
        <taxon>Alphaproteobacteria</taxon>
        <taxon>Rhodobacterales</taxon>
        <taxon>Roseobacteraceae</taxon>
        <taxon>Alloyangia</taxon>
    </lineage>
</organism>
<dbReference type="PANTHER" id="PTHR34512:SF30">
    <property type="entry name" value="OUTER MEMBRANE PROTEIN ASSEMBLY FACTOR BAMB"/>
    <property type="match status" value="1"/>
</dbReference>
<dbReference type="Pfam" id="PF13360">
    <property type="entry name" value="PQQ_2"/>
    <property type="match status" value="1"/>
</dbReference>
<keyword evidence="3" id="KW-1185">Reference proteome</keyword>
<gene>
    <name evidence="2" type="ORF">SAMN04488050_11782</name>
</gene>
<accession>A0A1I6WBL7</accession>
<evidence type="ECO:0000313" key="2">
    <source>
        <dbReference type="EMBL" id="SFT23312.1"/>
    </source>
</evidence>
<dbReference type="AlphaFoldDB" id="A0A1I6WBL7"/>
<dbReference type="SUPFAM" id="SSF50998">
    <property type="entry name" value="Quinoprotein alcohol dehydrogenase-like"/>
    <property type="match status" value="1"/>
</dbReference>